<evidence type="ECO:0000313" key="20">
    <source>
        <dbReference type="EMBL" id="MBD8077926.1"/>
    </source>
</evidence>
<reference evidence="20" key="1">
    <citation type="journal article" date="2018" name="Curr. Microbiol.">
        <title>Cellulosimicrobium arenosum sp. nov., Isolated from Marine Sediment Sand.</title>
        <authorList>
            <person name="Oh M."/>
            <person name="Kim J.H."/>
            <person name="Yoon J.H."/>
            <person name="Schumann P."/>
            <person name="Kim W."/>
        </authorList>
    </citation>
    <scope>NUCLEOTIDE SEQUENCE</scope>
    <source>
        <strain evidence="20">KCTC 49039</strain>
    </source>
</reference>
<name>A0A927G6N1_9MICO</name>
<evidence type="ECO:0000256" key="9">
    <source>
        <dbReference type="ARBA" id="ARBA00022723"/>
    </source>
</evidence>
<keyword evidence="17" id="KW-0443">Lipid metabolism</keyword>
<keyword evidence="12 17" id="KW-0472">Membrane</keyword>
<dbReference type="GO" id="GO:0016780">
    <property type="term" value="F:phosphotransferase activity, for other substituted phosphate groups"/>
    <property type="evidence" value="ECO:0007669"/>
    <property type="project" value="UniProtKB-UniRule"/>
</dbReference>
<feature type="binding site" evidence="17">
    <location>
        <position position="68"/>
    </location>
    <ligand>
        <name>Mg(2+)</name>
        <dbReference type="ChEBI" id="CHEBI:18420"/>
        <label>1</label>
    </ligand>
</feature>
<protein>
    <recommendedName>
        <fullName evidence="14 17">Phosphatidylinositol phosphate synthase</fullName>
        <shortName evidence="17">PIP synthase</shortName>
        <ecNumber evidence="17">2.7.8.-</ecNumber>
    </recommendedName>
    <alternativeName>
        <fullName evidence="15 17">CDP-diacylglycerol--D-myo-inositol-3-phosphate 3-phosphatidyltransferase</fullName>
    </alternativeName>
</protein>
<dbReference type="HAMAP" id="MF_02241">
    <property type="entry name" value="PIP_synthase"/>
    <property type="match status" value="1"/>
</dbReference>
<keyword evidence="10 17" id="KW-0460">Magnesium</keyword>
<dbReference type="AlphaFoldDB" id="A0A927G6N1"/>
<dbReference type="EC" id="2.7.8.-" evidence="17"/>
<dbReference type="InterPro" id="IPR044268">
    <property type="entry name" value="PIP_synthase_PgsA1"/>
</dbReference>
<comment type="subunit">
    <text evidence="5 17">Homodimer.</text>
</comment>
<proteinExistence type="inferred from homology"/>
<evidence type="ECO:0000256" key="3">
    <source>
        <dbReference type="ARBA" id="ARBA00005189"/>
    </source>
</evidence>
<feature type="binding site" evidence="17">
    <location>
        <begin position="28"/>
        <end position="31"/>
    </location>
    <ligand>
        <name>a CDP-1,2-diacyl-sn-glycerol</name>
        <dbReference type="ChEBI" id="CHEBI:58332"/>
    </ligand>
</feature>
<evidence type="ECO:0000256" key="7">
    <source>
        <dbReference type="ARBA" id="ARBA00022679"/>
    </source>
</evidence>
<keyword evidence="7 17" id="KW-0808">Transferase</keyword>
<feature type="transmembrane region" description="Helical" evidence="17">
    <location>
        <begin position="160"/>
        <end position="188"/>
    </location>
</feature>
<dbReference type="InterPro" id="IPR043130">
    <property type="entry name" value="CDP-OH_PTrfase_TM_dom"/>
</dbReference>
<dbReference type="RefSeq" id="WP_191827462.1">
    <property type="nucleotide sequence ID" value="NZ_JACYHB010000001.1"/>
</dbReference>
<evidence type="ECO:0000256" key="17">
    <source>
        <dbReference type="HAMAP-Rule" id="MF_02241"/>
    </source>
</evidence>
<keyword evidence="9 17" id="KW-0479">Metal-binding</keyword>
<evidence type="ECO:0000256" key="13">
    <source>
        <dbReference type="ARBA" id="ARBA00023935"/>
    </source>
</evidence>
<feature type="binding site" evidence="17">
    <location>
        <position position="69"/>
    </location>
    <ligand>
        <name>a CDP-1,2-diacyl-sn-glycerol</name>
        <dbReference type="ChEBI" id="CHEBI:58332"/>
    </ligand>
</feature>
<keyword evidence="17" id="KW-1208">Phospholipid metabolism</keyword>
<evidence type="ECO:0000256" key="6">
    <source>
        <dbReference type="ARBA" id="ARBA00022475"/>
    </source>
</evidence>
<comment type="pathway">
    <text evidence="2 17">Phospholipid metabolism; phosphatidylinositol phosphate biosynthesis.</text>
</comment>
<dbReference type="Gene3D" id="1.20.120.1760">
    <property type="match status" value="1"/>
</dbReference>
<sequence length="230" mass="23325">MFGRLRALTTALFTPLAALLLRLGVSPDAVTITGTLGVVVGALWLFPTGHLFAGTMVVMVFAFSDVLDGVMARRAGRSGPWGAFLDSTLDRIADAAVFVGLTLWFVHADDPRLTGGTAAWGTGAALACLALGAVVPYARARAESVGMTANVGIAERADRLVVALVAAGLVGLGVVPVVLVVVLTLLAVASAVTVVQRMAVVRRQALAQLPGPGAPGGDPGGSSDTTEGTR</sequence>
<comment type="catalytic activity">
    <reaction evidence="13 17">
        <text>1,2-di-(9Z-octadecenoyl)-sn-glycero-3-cytidine-5'-diphosphate + 1D-myo-inositol 3-phosphate = 1,2-di-(9Z-octadecenoyl)-sn-glycero-3-phospho-(1D-myo-inositol-3-phosphate) + CMP + H(+)</text>
        <dbReference type="Rhea" id="RHEA:61216"/>
        <dbReference type="ChEBI" id="CHEBI:15378"/>
        <dbReference type="ChEBI" id="CHEBI:58401"/>
        <dbReference type="ChEBI" id="CHEBI:60377"/>
        <dbReference type="ChEBI" id="CHEBI:85356"/>
        <dbReference type="ChEBI" id="CHEBI:144472"/>
    </reaction>
</comment>
<comment type="catalytic activity">
    <reaction evidence="16 17">
        <text>a CDP-1,2-diacyl-sn-glycerol + 1D-myo-inositol 3-phosphate = a 1,2-diacyl-sn-glycero-3-phospho-(1D-myo-inositol-3-phosphate) + CMP + H(+)</text>
        <dbReference type="Rhea" id="RHEA:60504"/>
        <dbReference type="ChEBI" id="CHEBI:15378"/>
        <dbReference type="ChEBI" id="CHEBI:58088"/>
        <dbReference type="ChEBI" id="CHEBI:58332"/>
        <dbReference type="ChEBI" id="CHEBI:58401"/>
        <dbReference type="ChEBI" id="CHEBI:60377"/>
    </reaction>
</comment>
<evidence type="ECO:0000256" key="2">
    <source>
        <dbReference type="ARBA" id="ARBA00004805"/>
    </source>
</evidence>
<feature type="transmembrane region" description="Helical" evidence="17">
    <location>
        <begin position="118"/>
        <end position="139"/>
    </location>
</feature>
<dbReference type="InterPro" id="IPR000462">
    <property type="entry name" value="CDP-OH_P_trans"/>
</dbReference>
<dbReference type="Proteomes" id="UP000610846">
    <property type="component" value="Unassembled WGS sequence"/>
</dbReference>
<evidence type="ECO:0000256" key="5">
    <source>
        <dbReference type="ARBA" id="ARBA00011738"/>
    </source>
</evidence>
<comment type="caution">
    <text evidence="17">Lacks conserved residue(s) required for the propagation of feature annotation.</text>
</comment>
<feature type="binding site" evidence="17">
    <location>
        <position position="86"/>
    </location>
    <ligand>
        <name>Mg(2+)</name>
        <dbReference type="ChEBI" id="CHEBI:18420"/>
        <label>1</label>
    </ligand>
</feature>
<evidence type="ECO:0000256" key="18">
    <source>
        <dbReference type="RuleBase" id="RU003750"/>
    </source>
</evidence>
<feature type="active site" description="Proton acceptor" evidence="17">
    <location>
        <position position="90"/>
    </location>
</feature>
<comment type="pathway">
    <text evidence="3">Lipid metabolism.</text>
</comment>
<evidence type="ECO:0000256" key="12">
    <source>
        <dbReference type="ARBA" id="ARBA00023136"/>
    </source>
</evidence>
<dbReference type="NCBIfam" id="NF045883">
    <property type="entry name" value="PIPSynth"/>
    <property type="match status" value="1"/>
</dbReference>
<gene>
    <name evidence="20" type="ORF">IF651_02470</name>
</gene>
<feature type="transmembrane region" description="Helical" evidence="17">
    <location>
        <begin position="43"/>
        <end position="67"/>
    </location>
</feature>
<feature type="region of interest" description="Disordered" evidence="19">
    <location>
        <begin position="210"/>
        <end position="230"/>
    </location>
</feature>
<evidence type="ECO:0000256" key="16">
    <source>
        <dbReference type="ARBA" id="ARBA00048865"/>
    </source>
</evidence>
<keyword evidence="17" id="KW-0444">Lipid biosynthesis</keyword>
<feature type="binding site" evidence="17">
    <location>
        <position position="65"/>
    </location>
    <ligand>
        <name>Mg(2+)</name>
        <dbReference type="ChEBI" id="CHEBI:18420"/>
        <label>2</label>
    </ligand>
</feature>
<keyword evidence="8 17" id="KW-0812">Transmembrane</keyword>
<comment type="caution">
    <text evidence="20">The sequence shown here is derived from an EMBL/GenBank/DDBJ whole genome shotgun (WGS) entry which is preliminary data.</text>
</comment>
<evidence type="ECO:0000256" key="11">
    <source>
        <dbReference type="ARBA" id="ARBA00022989"/>
    </source>
</evidence>
<keyword evidence="11 17" id="KW-1133">Transmembrane helix</keyword>
<evidence type="ECO:0000256" key="4">
    <source>
        <dbReference type="ARBA" id="ARBA00010441"/>
    </source>
</evidence>
<dbReference type="Pfam" id="PF01066">
    <property type="entry name" value="CDP-OH_P_transf"/>
    <property type="match status" value="1"/>
</dbReference>
<evidence type="ECO:0000256" key="19">
    <source>
        <dbReference type="SAM" id="MobiDB-lite"/>
    </source>
</evidence>
<feature type="binding site" evidence="17">
    <location>
        <position position="65"/>
    </location>
    <ligand>
        <name>Mg(2+)</name>
        <dbReference type="ChEBI" id="CHEBI:18420"/>
        <label>1</label>
    </ligand>
</feature>
<feature type="binding site" evidence="17">
    <location>
        <position position="90"/>
    </location>
    <ligand>
        <name>Mg(2+)</name>
        <dbReference type="ChEBI" id="CHEBI:18420"/>
        <label>2</label>
    </ligand>
</feature>
<evidence type="ECO:0000256" key="8">
    <source>
        <dbReference type="ARBA" id="ARBA00022692"/>
    </source>
</evidence>
<evidence type="ECO:0000256" key="1">
    <source>
        <dbReference type="ARBA" id="ARBA00004651"/>
    </source>
</evidence>
<evidence type="ECO:0000313" key="21">
    <source>
        <dbReference type="Proteomes" id="UP000610846"/>
    </source>
</evidence>
<feature type="binding site" evidence="17">
    <location>
        <position position="73"/>
    </location>
    <ligand>
        <name>a CDP-1,2-diacyl-sn-glycerol</name>
        <dbReference type="ChEBI" id="CHEBI:58332"/>
    </ligand>
</feature>
<dbReference type="GO" id="GO:0000287">
    <property type="term" value="F:magnesium ion binding"/>
    <property type="evidence" value="ECO:0007669"/>
    <property type="project" value="UniProtKB-UniRule"/>
</dbReference>
<evidence type="ECO:0000256" key="15">
    <source>
        <dbReference type="ARBA" id="ARBA00033137"/>
    </source>
</evidence>
<dbReference type="PROSITE" id="PS00379">
    <property type="entry name" value="CDP_ALCOHOL_P_TRANSF"/>
    <property type="match status" value="1"/>
</dbReference>
<organism evidence="20 21">
    <name type="scientific">Cellulosimicrobium arenosum</name>
    <dbReference type="NCBI Taxonomy" id="2708133"/>
    <lineage>
        <taxon>Bacteria</taxon>
        <taxon>Bacillati</taxon>
        <taxon>Actinomycetota</taxon>
        <taxon>Actinomycetes</taxon>
        <taxon>Micrococcales</taxon>
        <taxon>Promicromonosporaceae</taxon>
        <taxon>Cellulosimicrobium</taxon>
    </lineage>
</organism>
<dbReference type="EMBL" id="JACYHB010000001">
    <property type="protein sequence ID" value="MBD8077926.1"/>
    <property type="molecule type" value="Genomic_DNA"/>
</dbReference>
<dbReference type="InterPro" id="IPR048254">
    <property type="entry name" value="CDP_ALCOHOL_P_TRANSF_CS"/>
</dbReference>
<comment type="similarity">
    <text evidence="4 17 18">Belongs to the CDP-alcohol phosphatidyltransferase class-I family.</text>
</comment>
<accession>A0A927G6N1</accession>
<keyword evidence="21" id="KW-1185">Reference proteome</keyword>
<feature type="binding site" evidence="17">
    <location>
        <position position="86"/>
    </location>
    <ligand>
        <name>Mg(2+)</name>
        <dbReference type="ChEBI" id="CHEBI:18420"/>
        <label>2</label>
    </ligand>
</feature>
<evidence type="ECO:0000256" key="10">
    <source>
        <dbReference type="ARBA" id="ARBA00022842"/>
    </source>
</evidence>
<dbReference type="GO" id="GO:0005886">
    <property type="term" value="C:plasma membrane"/>
    <property type="evidence" value="ECO:0007669"/>
    <property type="project" value="UniProtKB-SubCell"/>
</dbReference>
<comment type="subcellular location">
    <subcellularLocation>
        <location evidence="1 17">Cell membrane</location>
        <topology evidence="1 17">Multi-pass membrane protein</topology>
    </subcellularLocation>
</comment>
<keyword evidence="6 17" id="KW-1003">Cell membrane</keyword>
<reference evidence="20" key="2">
    <citation type="submission" date="2020-09" db="EMBL/GenBank/DDBJ databases">
        <authorList>
            <person name="Yu Y."/>
        </authorList>
    </citation>
    <scope>NUCLEOTIDE SEQUENCE</scope>
    <source>
        <strain evidence="20">KCTC 49039</strain>
    </source>
</reference>
<keyword evidence="17" id="KW-0594">Phospholipid biosynthesis</keyword>
<comment type="function">
    <text evidence="17">Catalyzes the conjugation of the 1'-hydroxyl group of D-myo-inositol-3-phosphate (also named L-myo-inositol-1-phosphate) with a lipid tail of cytidine diphosphate diacylglycerol (CDP-DAG), forming phosphatidylinositol phosphate (PIP) and CMP. PIP is a precursor of phosphatidylinositol (PI) which is an essential lipid required for cell wall formation.</text>
</comment>
<dbReference type="GO" id="GO:0008654">
    <property type="term" value="P:phospholipid biosynthetic process"/>
    <property type="evidence" value="ECO:0007669"/>
    <property type="project" value="UniProtKB-UniRule"/>
</dbReference>
<comment type="cofactor">
    <cofactor evidence="17">
        <name>Mg(2+)</name>
        <dbReference type="ChEBI" id="CHEBI:18420"/>
    </cofactor>
    <text evidence="17">Contains a di-nuclear catalytic Mg(2+) center.</text>
</comment>
<evidence type="ECO:0000256" key="14">
    <source>
        <dbReference type="ARBA" id="ARBA00024082"/>
    </source>
</evidence>